<evidence type="ECO:0000256" key="14">
    <source>
        <dbReference type="PIRNR" id="PIRNR006337"/>
    </source>
</evidence>
<dbReference type="Gene3D" id="1.10.10.760">
    <property type="entry name" value="E-set domains of sugar-utilizing enzymes"/>
    <property type="match status" value="1"/>
</dbReference>
<evidence type="ECO:0000256" key="13">
    <source>
        <dbReference type="NCBIfam" id="TIGR02402"/>
    </source>
</evidence>
<evidence type="ECO:0000256" key="3">
    <source>
        <dbReference type="ARBA" id="ARBA00008061"/>
    </source>
</evidence>
<evidence type="ECO:0000256" key="8">
    <source>
        <dbReference type="ARBA" id="ARBA00023277"/>
    </source>
</evidence>
<dbReference type="PANTHER" id="PTHR43651:SF11">
    <property type="entry name" value="MALTO-OLIGOSYLTREHALOSE TREHALOHYDROLASE"/>
    <property type="match status" value="1"/>
</dbReference>
<comment type="pathway">
    <text evidence="2 14">Glycan biosynthesis; trehalose biosynthesis.</text>
</comment>
<dbReference type="PIRSF" id="PIRSF006337">
    <property type="entry name" value="Trehalose_TreZ"/>
    <property type="match status" value="1"/>
</dbReference>
<dbReference type="NCBIfam" id="TIGR02402">
    <property type="entry name" value="trehalose_TreZ"/>
    <property type="match status" value="1"/>
</dbReference>
<comment type="similarity">
    <text evidence="3 14">Belongs to the glycosyl hydrolase 13 family.</text>
</comment>
<dbReference type="SUPFAM" id="SSF81296">
    <property type="entry name" value="E set domains"/>
    <property type="match status" value="1"/>
</dbReference>
<dbReference type="Gene3D" id="3.20.20.80">
    <property type="entry name" value="Glycosidases"/>
    <property type="match status" value="1"/>
</dbReference>
<dbReference type="SMART" id="SM00642">
    <property type="entry name" value="Aamy"/>
    <property type="match status" value="1"/>
</dbReference>
<evidence type="ECO:0000256" key="5">
    <source>
        <dbReference type="ARBA" id="ARBA00015938"/>
    </source>
</evidence>
<evidence type="ECO:0000256" key="2">
    <source>
        <dbReference type="ARBA" id="ARBA00005199"/>
    </source>
</evidence>
<evidence type="ECO:0000256" key="1">
    <source>
        <dbReference type="ARBA" id="ARBA00004496"/>
    </source>
</evidence>
<dbReference type="Pfam" id="PF02922">
    <property type="entry name" value="CBM_48"/>
    <property type="match status" value="1"/>
</dbReference>
<evidence type="ECO:0000259" key="15">
    <source>
        <dbReference type="SMART" id="SM00642"/>
    </source>
</evidence>
<dbReference type="Pfam" id="PF00128">
    <property type="entry name" value="Alpha-amylase"/>
    <property type="match status" value="1"/>
</dbReference>
<reference evidence="16 17" key="1">
    <citation type="submission" date="2021-12" db="EMBL/GenBank/DDBJ databases">
        <title>Discovery of the Pendulisporaceae a myxobacterial family with distinct sporulation behavior and unique specialized metabolism.</title>
        <authorList>
            <person name="Garcia R."/>
            <person name="Popoff A."/>
            <person name="Bader C.D."/>
            <person name="Loehr J."/>
            <person name="Walesch S."/>
            <person name="Walt C."/>
            <person name="Boldt J."/>
            <person name="Bunk B."/>
            <person name="Haeckl F.J.F.P.J."/>
            <person name="Gunesch A.P."/>
            <person name="Birkelbach J."/>
            <person name="Nuebel U."/>
            <person name="Pietschmann T."/>
            <person name="Bach T."/>
            <person name="Mueller R."/>
        </authorList>
    </citation>
    <scope>NUCLEOTIDE SEQUENCE [LARGE SCALE GENOMIC DNA]</scope>
    <source>
        <strain evidence="16 17">MSr12523</strain>
    </source>
</reference>
<protein>
    <recommendedName>
        <fullName evidence="5 13">Malto-oligosyltrehalose trehalohydrolase</fullName>
        <shortName evidence="14">MTHase</shortName>
        <ecNumber evidence="4 13">3.2.1.141</ecNumber>
    </recommendedName>
    <alternativeName>
        <fullName evidence="11 14">4-alpha-D-((1-&gt;4)-alpha-D-glucano)trehalose trehalohydrolase</fullName>
    </alternativeName>
    <alternativeName>
        <fullName evidence="10 14">Maltooligosyl trehalose trehalohydrolase</fullName>
    </alternativeName>
</protein>
<dbReference type="InterPro" id="IPR044901">
    <property type="entry name" value="Trehalose_TreZ_E-set_sf"/>
</dbReference>
<evidence type="ECO:0000256" key="7">
    <source>
        <dbReference type="ARBA" id="ARBA00022801"/>
    </source>
</evidence>
<proteinExistence type="inferred from homology"/>
<dbReference type="InterPro" id="IPR004193">
    <property type="entry name" value="Glyco_hydro_13_N"/>
</dbReference>
<evidence type="ECO:0000313" key="16">
    <source>
        <dbReference type="EMBL" id="WXA96421.1"/>
    </source>
</evidence>
<dbReference type="RefSeq" id="WP_394847037.1">
    <property type="nucleotide sequence ID" value="NZ_CP089982.1"/>
</dbReference>
<name>A0ABZ2KCK7_9BACT</name>
<evidence type="ECO:0000256" key="12">
    <source>
        <dbReference type="ARBA" id="ARBA00034013"/>
    </source>
</evidence>
<evidence type="ECO:0000256" key="9">
    <source>
        <dbReference type="ARBA" id="ARBA00023295"/>
    </source>
</evidence>
<gene>
    <name evidence="16" type="primary">treZ</name>
    <name evidence="16" type="ORF">LZC95_06160</name>
</gene>
<feature type="domain" description="Glycosyl hydrolase family 13 catalytic" evidence="15">
    <location>
        <begin position="121"/>
        <end position="454"/>
    </location>
</feature>
<evidence type="ECO:0000256" key="4">
    <source>
        <dbReference type="ARBA" id="ARBA00012268"/>
    </source>
</evidence>
<organism evidence="16 17">
    <name type="scientific">Pendulispora brunnea</name>
    <dbReference type="NCBI Taxonomy" id="2905690"/>
    <lineage>
        <taxon>Bacteria</taxon>
        <taxon>Pseudomonadati</taxon>
        <taxon>Myxococcota</taxon>
        <taxon>Myxococcia</taxon>
        <taxon>Myxococcales</taxon>
        <taxon>Sorangiineae</taxon>
        <taxon>Pendulisporaceae</taxon>
        <taxon>Pendulispora</taxon>
    </lineage>
</organism>
<keyword evidence="8" id="KW-0119">Carbohydrate metabolism</keyword>
<keyword evidence="17" id="KW-1185">Reference proteome</keyword>
<dbReference type="InterPro" id="IPR014756">
    <property type="entry name" value="Ig_E-set"/>
</dbReference>
<evidence type="ECO:0000313" key="17">
    <source>
        <dbReference type="Proteomes" id="UP001379533"/>
    </source>
</evidence>
<dbReference type="InterPro" id="IPR013783">
    <property type="entry name" value="Ig-like_fold"/>
</dbReference>
<dbReference type="EMBL" id="CP089982">
    <property type="protein sequence ID" value="WXA96421.1"/>
    <property type="molecule type" value="Genomic_DNA"/>
</dbReference>
<dbReference type="Gene3D" id="2.60.40.10">
    <property type="entry name" value="Immunoglobulins"/>
    <property type="match status" value="1"/>
</dbReference>
<dbReference type="InterPro" id="IPR006047">
    <property type="entry name" value="GH13_cat_dom"/>
</dbReference>
<dbReference type="InterPro" id="IPR017853">
    <property type="entry name" value="GH"/>
</dbReference>
<accession>A0ABZ2KCK7</accession>
<dbReference type="CDD" id="cd11325">
    <property type="entry name" value="AmyAc_GTHase"/>
    <property type="match status" value="1"/>
</dbReference>
<dbReference type="PANTHER" id="PTHR43651">
    <property type="entry name" value="1,4-ALPHA-GLUCAN-BRANCHING ENZYME"/>
    <property type="match status" value="1"/>
</dbReference>
<evidence type="ECO:0000256" key="10">
    <source>
        <dbReference type="ARBA" id="ARBA00032057"/>
    </source>
</evidence>
<evidence type="ECO:0000256" key="11">
    <source>
        <dbReference type="ARBA" id="ARBA00033284"/>
    </source>
</evidence>
<keyword evidence="6" id="KW-0963">Cytoplasm</keyword>
<dbReference type="EC" id="3.2.1.141" evidence="4 13"/>
<dbReference type="SUPFAM" id="SSF51445">
    <property type="entry name" value="(Trans)glycosidases"/>
    <property type="match status" value="1"/>
</dbReference>
<comment type="catalytic activity">
    <reaction evidence="12 14">
        <text>hydrolysis of (1-&gt;4)-alpha-D-glucosidic linkage in 4-alpha-D-[(1-&gt;4)-alpha-D-glucanosyl]n trehalose to yield trehalose and (1-&gt;4)-alpha-D-glucan.</text>
        <dbReference type="EC" id="3.2.1.141"/>
    </reaction>
</comment>
<dbReference type="Proteomes" id="UP001379533">
    <property type="component" value="Chromosome"/>
</dbReference>
<keyword evidence="7 14" id="KW-0378">Hydrolase</keyword>
<sequence>MHEEALPLGSIVEEYGTRFRAWVTTSEACAVRLYGEDGRAVATHAMTRSPSSEAGYFEAFLEGVGPGALYKFVVGGRELPDPYARFLPRGVHGPAMVTASGHAWKHGEGITRPLEEQVLYEVHVGTFTKEGTYDAARARLPELVELGVTTVELMPLAAFPGARNWGYDGVALYAPFAGYGTPDDLRRFIDEAHGLGLGVFLDVVYNHFGPAGNYLAQYCPKYFTKDADTPWGEAPNFAFAPMRRYVVDNARYWLSEFRFDGLRLDATQAIHDPSAYPILRELSDRVAELAPRKILIGEDDRNDPALMRELGLDAVWTDDFHHQVHATLTGERDGYYRAYEPGLRGIADTISGGWLYQGAMYQPTGKPRGKSDDGLPARSFVYYIQNHDQVGNRGLGDRLSDTISLDAYCAVSMLFLLLPMTPLLFMGQEWAASTPFLYFTDHEAALGRAITKGRREEFKTFEAFSDPAAAAAIPDPQKVDTFERSCLRWEERGEEPHARVHRLYRELLAMRRTDRVFRQGARERLTAEVRNGLLVVRQWLGADVRVLLVNFANDAVNAIDAIDAKGAGESIAGLRPVASSGAPWTEGRVPAHTAILFGSS</sequence>
<comment type="subcellular location">
    <subcellularLocation>
        <location evidence="1">Cytoplasm</location>
    </subcellularLocation>
</comment>
<dbReference type="InterPro" id="IPR012768">
    <property type="entry name" value="Trehalose_TreZ"/>
</dbReference>
<keyword evidence="9 14" id="KW-0326">Glycosidase</keyword>
<evidence type="ECO:0000256" key="6">
    <source>
        <dbReference type="ARBA" id="ARBA00022490"/>
    </source>
</evidence>
<dbReference type="CDD" id="cd02853">
    <property type="entry name" value="E_set_MTHase_like_N"/>
    <property type="match status" value="1"/>
</dbReference>